<organism evidence="2 3">
    <name type="scientific">Streptomyces buecherae</name>
    <dbReference type="NCBI Taxonomy" id="2763006"/>
    <lineage>
        <taxon>Bacteria</taxon>
        <taxon>Bacillati</taxon>
        <taxon>Actinomycetota</taxon>
        <taxon>Actinomycetes</taxon>
        <taxon>Kitasatosporales</taxon>
        <taxon>Streptomycetaceae</taxon>
        <taxon>Streptomyces</taxon>
    </lineage>
</organism>
<sequence>MTNRNEPFGPAGSSESSPSRHPSLASDLEQVTLRSPAELADALPYLLGFHPTDSVVMIALHGEKGRFGGRLRLGIPAIPEDWPDMCDQLADCLITGCRGRGHQVTGVIIFVCQDPEQGDSGRQVMERLRPLVQRLRVACGKLEAPVLEALCLSAGTFWSYCCPGERCCPHEGTPLVMPGTSAMAAAATYAGIQVRGSLRQMEARLTPLPSTRLPEQERALDAAAGTLVPKMLGDSALAVRGRTLDLAAGALKRFKEADPVSGRAAADDRDDDLLAQDEAAEMILGLQDRVTRDRAAEWMEGSEAEPALRLWRALARRCVGAYAEHAAAPLTLAGWVAWSLGDEPEARVALSRALHADPDYVFARLLHQACNEGIDPELLRRSLREEQAGRSADGALRSAVREELRRIDARKGRQTRPRHSGPRSVAQSVSLQKPDPETSERDAQAATASGQKCEQGATPPATRSPGDQEATTPTSALRPTVPRQRRRSAPPRPGRGGRPATRRDVGETRGPAGRPRARRHGGPRDTNGTS</sequence>
<reference evidence="2 3" key="1">
    <citation type="submission" date="2020-06" db="EMBL/GenBank/DDBJ databases">
        <title>Genome mining for natural products.</title>
        <authorList>
            <person name="Zhang B."/>
            <person name="Shi J."/>
            <person name="Ge H."/>
        </authorList>
    </citation>
    <scope>NUCLEOTIDE SEQUENCE [LARGE SCALE GENOMIC DNA]</scope>
    <source>
        <strain evidence="2 3">NA00687</strain>
    </source>
</reference>
<accession>A0A7H8NE71</accession>
<dbReference type="RefSeq" id="WP_176164498.1">
    <property type="nucleotide sequence ID" value="NZ_CP054929.1"/>
</dbReference>
<feature type="region of interest" description="Disordered" evidence="1">
    <location>
        <begin position="1"/>
        <end position="26"/>
    </location>
</feature>
<keyword evidence="3" id="KW-1185">Reference proteome</keyword>
<dbReference type="Pfam" id="PF13830">
    <property type="entry name" value="DUF4192"/>
    <property type="match status" value="1"/>
</dbReference>
<feature type="compositionally biased region" description="Basic residues" evidence="1">
    <location>
        <begin position="412"/>
        <end position="421"/>
    </location>
</feature>
<feature type="region of interest" description="Disordered" evidence="1">
    <location>
        <begin position="405"/>
        <end position="530"/>
    </location>
</feature>
<dbReference type="AlphaFoldDB" id="A0A7H8NE71"/>
<dbReference type="Proteomes" id="UP000509303">
    <property type="component" value="Chromosome"/>
</dbReference>
<dbReference type="EMBL" id="CP054929">
    <property type="protein sequence ID" value="QKW52787.1"/>
    <property type="molecule type" value="Genomic_DNA"/>
</dbReference>
<protein>
    <submittedName>
        <fullName evidence="2">DUF4192 family protein</fullName>
    </submittedName>
</protein>
<proteinExistence type="predicted"/>
<feature type="compositionally biased region" description="Basic and acidic residues" evidence="1">
    <location>
        <begin position="434"/>
        <end position="443"/>
    </location>
</feature>
<evidence type="ECO:0000256" key="1">
    <source>
        <dbReference type="SAM" id="MobiDB-lite"/>
    </source>
</evidence>
<gene>
    <name evidence="2" type="ORF">HUT08_28245</name>
</gene>
<evidence type="ECO:0000313" key="3">
    <source>
        <dbReference type="Proteomes" id="UP000509303"/>
    </source>
</evidence>
<evidence type="ECO:0000313" key="2">
    <source>
        <dbReference type="EMBL" id="QKW52787.1"/>
    </source>
</evidence>
<name>A0A7H8NE71_9ACTN</name>
<dbReference type="InterPro" id="IPR025447">
    <property type="entry name" value="DUF4192"/>
</dbReference>